<organism evidence="1 2">
    <name type="scientific">Photorhabdus temperata subsp. temperata Meg1</name>
    <dbReference type="NCBI Taxonomy" id="1393735"/>
    <lineage>
        <taxon>Bacteria</taxon>
        <taxon>Pseudomonadati</taxon>
        <taxon>Pseudomonadota</taxon>
        <taxon>Gammaproteobacteria</taxon>
        <taxon>Enterobacterales</taxon>
        <taxon>Morganellaceae</taxon>
        <taxon>Photorhabdus</taxon>
    </lineage>
</organism>
<dbReference type="Proteomes" id="UP000028002">
    <property type="component" value="Unassembled WGS sequence"/>
</dbReference>
<gene>
    <name evidence="1" type="ORF">MEG1DRAFT_00904</name>
</gene>
<proteinExistence type="predicted"/>
<name>A0A081S0A6_PHOTE</name>
<reference evidence="1 2" key="1">
    <citation type="submission" date="2014-03" db="EMBL/GenBank/DDBJ databases">
        <title>Draft Genome of Photorhabdus temperata Meg1.</title>
        <authorList>
            <person name="Hurst S.G.IV."/>
            <person name="Morris K."/>
            <person name="Thomas K."/>
            <person name="Tisa L.S."/>
        </authorList>
    </citation>
    <scope>NUCLEOTIDE SEQUENCE [LARGE SCALE GENOMIC DNA]</scope>
    <source>
        <strain evidence="1 2">Meg1</strain>
    </source>
</reference>
<protein>
    <submittedName>
        <fullName evidence="1">Uncharacterized protein</fullName>
    </submittedName>
</protein>
<comment type="caution">
    <text evidence="1">The sequence shown here is derived from an EMBL/GenBank/DDBJ whole genome shotgun (WGS) entry which is preliminary data.</text>
</comment>
<dbReference type="EMBL" id="JGVH01000009">
    <property type="protein sequence ID" value="KER04359.1"/>
    <property type="molecule type" value="Genomic_DNA"/>
</dbReference>
<sequence length="255" mass="28422">MVIKEGGFPFKLYSITPDQVTVESLKDTLTILGLTCEDTTLDKLQQYITDVRSQLYNGAYQAFGINHLHNSVVTISKGLWEPDGALHEMRQLDYITRNEEIFNWLKTQYKDFPGQVSAASHNKSYYSTVDAIKEAFVKVAYTTSATLISPLDKKSMESIMSGWLAGLSSDDKADFDSGQKATAIQIALNPDGDNVDAIGEAVVDWRLRIVNWTGKSKKDPGKETYIDIQSRSVNYTETSLLKKHYNAAVNQFGGV</sequence>
<evidence type="ECO:0000313" key="1">
    <source>
        <dbReference type="EMBL" id="KER04359.1"/>
    </source>
</evidence>
<dbReference type="AlphaFoldDB" id="A0A081S0A6"/>
<accession>A0A081S0A6</accession>
<evidence type="ECO:0000313" key="2">
    <source>
        <dbReference type="Proteomes" id="UP000028002"/>
    </source>
</evidence>
<dbReference type="RefSeq" id="WP_021325733.1">
    <property type="nucleotide sequence ID" value="NZ_CAWLUD010000009.1"/>
</dbReference>
<dbReference type="PATRIC" id="fig|1393735.3.peg.929"/>